<keyword evidence="2" id="KW-1185">Reference proteome</keyword>
<dbReference type="RefSeq" id="WP_156221381.1">
    <property type="nucleotide sequence ID" value="NZ_WOFH01000018.1"/>
</dbReference>
<sequence length="403" mass="43582">MRALVGEHGPEKRVWLHVGAPTAGDAFLQRALWANRLRLGDAGVCYPVTAPQEDFAAVMDLREMSWGGHRDPSWDGTWERVAGRARDWDGGTVVLSQGLLGGVSKKQAARAVADLEPAEVHVVFATRDLGWQLILDWQEQVRHTHSITFERFVDDLVAFGIDAPEPYGEMFWGLHDPVRVLATWATAVPKERVHVLTLPPPGGSPAPLWTRFCALTGIDAGACDIEGIDADEPLSAVEAELLRRLNVRIAPALGADYERMVGDHLVGSGLARAADETGRTPMGLPERHREWAAARTRETAASLRASGYDVAGDLADLTTARTPVEAALLPGDVPEELVAAAAVGAVAHLLEGLARTNERIGLAHLHGEMAEVRQNLERLLKAAEAPSPVLRRAARRATGRRAP</sequence>
<organism evidence="1 2">
    <name type="scientific">Actinomadura litoris</name>
    <dbReference type="NCBI Taxonomy" id="2678616"/>
    <lineage>
        <taxon>Bacteria</taxon>
        <taxon>Bacillati</taxon>
        <taxon>Actinomycetota</taxon>
        <taxon>Actinomycetes</taxon>
        <taxon>Streptosporangiales</taxon>
        <taxon>Thermomonosporaceae</taxon>
        <taxon>Actinomadura</taxon>
    </lineage>
</organism>
<dbReference type="EMBL" id="WOFH01000018">
    <property type="protein sequence ID" value="MUN42026.1"/>
    <property type="molecule type" value="Genomic_DNA"/>
</dbReference>
<comment type="caution">
    <text evidence="1">The sequence shown here is derived from an EMBL/GenBank/DDBJ whole genome shotgun (WGS) entry which is preliminary data.</text>
</comment>
<evidence type="ECO:0000313" key="2">
    <source>
        <dbReference type="Proteomes" id="UP000432015"/>
    </source>
</evidence>
<accession>A0A7K1LCP0</accession>
<reference evidence="1 2" key="1">
    <citation type="submission" date="2019-11" db="EMBL/GenBank/DDBJ databases">
        <authorList>
            <person name="Cao P."/>
        </authorList>
    </citation>
    <scope>NUCLEOTIDE SEQUENCE [LARGE SCALE GENOMIC DNA]</scope>
    <source>
        <strain evidence="1 2">NEAU-AAG5</strain>
    </source>
</reference>
<protein>
    <submittedName>
        <fullName evidence="1">Uncharacterized protein</fullName>
    </submittedName>
</protein>
<proteinExistence type="predicted"/>
<gene>
    <name evidence="1" type="ORF">GNZ18_36390</name>
</gene>
<dbReference type="AlphaFoldDB" id="A0A7K1LCP0"/>
<dbReference type="Proteomes" id="UP000432015">
    <property type="component" value="Unassembled WGS sequence"/>
</dbReference>
<name>A0A7K1LCP0_9ACTN</name>
<evidence type="ECO:0000313" key="1">
    <source>
        <dbReference type="EMBL" id="MUN42026.1"/>
    </source>
</evidence>